<keyword evidence="4" id="KW-0804">Transcription</keyword>
<dbReference type="InterPro" id="IPR013324">
    <property type="entry name" value="RNA_pol_sigma_r3/r4-like"/>
</dbReference>
<dbReference type="InterPro" id="IPR007627">
    <property type="entry name" value="RNA_pol_sigma70_r2"/>
</dbReference>
<dbReference type="STRING" id="1357400.HMPREF2086_01070"/>
<keyword evidence="2" id="KW-0731">Sigma factor</keyword>
<dbReference type="SUPFAM" id="SSF88946">
    <property type="entry name" value="Sigma2 domain of RNA polymerase sigma factors"/>
    <property type="match status" value="1"/>
</dbReference>
<dbReference type="InterPro" id="IPR013325">
    <property type="entry name" value="RNA_pol_sigma_r2"/>
</dbReference>
<keyword evidence="1" id="KW-0805">Transcription regulation</keyword>
<dbReference type="GO" id="GO:0016987">
    <property type="term" value="F:sigma factor activity"/>
    <property type="evidence" value="ECO:0007669"/>
    <property type="project" value="UniProtKB-KW"/>
</dbReference>
<evidence type="ECO:0000313" key="8">
    <source>
        <dbReference type="Proteomes" id="UP000018731"/>
    </source>
</evidence>
<evidence type="ECO:0000259" key="6">
    <source>
        <dbReference type="Pfam" id="PF04545"/>
    </source>
</evidence>
<dbReference type="InterPro" id="IPR014284">
    <property type="entry name" value="RNA_pol_sigma-70_dom"/>
</dbReference>
<dbReference type="AlphaFoldDB" id="V8C937"/>
<dbReference type="PATRIC" id="fig|1357400.3.peg.1457"/>
<keyword evidence="3" id="KW-0238">DNA-binding</keyword>
<dbReference type="InterPro" id="IPR007630">
    <property type="entry name" value="RNA_pol_sigma70_r4"/>
</dbReference>
<dbReference type="HOGENOM" id="CLU_014793_8_1_7"/>
<dbReference type="PRINTS" id="PR00046">
    <property type="entry name" value="SIGMA70FCT"/>
</dbReference>
<dbReference type="NCBIfam" id="NF005413">
    <property type="entry name" value="PRK06986.1"/>
    <property type="match status" value="1"/>
</dbReference>
<evidence type="ECO:0000259" key="5">
    <source>
        <dbReference type="Pfam" id="PF04542"/>
    </source>
</evidence>
<dbReference type="PANTHER" id="PTHR30385">
    <property type="entry name" value="SIGMA FACTOR F FLAGELLAR"/>
    <property type="match status" value="1"/>
</dbReference>
<dbReference type="InterPro" id="IPR000943">
    <property type="entry name" value="RNA_pol_sigma70"/>
</dbReference>
<dbReference type="GO" id="GO:0003677">
    <property type="term" value="F:DNA binding"/>
    <property type="evidence" value="ECO:0007669"/>
    <property type="project" value="UniProtKB-KW"/>
</dbReference>
<dbReference type="Proteomes" id="UP000018731">
    <property type="component" value="Unassembled WGS sequence"/>
</dbReference>
<dbReference type="Gene3D" id="1.10.1740.10">
    <property type="match status" value="1"/>
</dbReference>
<dbReference type="eggNOG" id="COG1191">
    <property type="taxonomic scope" value="Bacteria"/>
</dbReference>
<evidence type="ECO:0000256" key="1">
    <source>
        <dbReference type="ARBA" id="ARBA00023015"/>
    </source>
</evidence>
<name>V8C937_9HELI</name>
<dbReference type="CDD" id="cd06171">
    <property type="entry name" value="Sigma70_r4"/>
    <property type="match status" value="1"/>
</dbReference>
<protein>
    <recommendedName>
        <fullName evidence="9">RNA polymerase sigma-70 domain-containing protein</fullName>
    </recommendedName>
</protein>
<evidence type="ECO:0000256" key="3">
    <source>
        <dbReference type="ARBA" id="ARBA00023125"/>
    </source>
</evidence>
<dbReference type="EMBL" id="AZJI01000005">
    <property type="protein sequence ID" value="ETD23271.1"/>
    <property type="molecule type" value="Genomic_DNA"/>
</dbReference>
<dbReference type="GO" id="GO:0006352">
    <property type="term" value="P:DNA-templated transcription initiation"/>
    <property type="evidence" value="ECO:0007669"/>
    <property type="project" value="InterPro"/>
</dbReference>
<dbReference type="PANTHER" id="PTHR30385:SF7">
    <property type="entry name" value="RNA POLYMERASE SIGMA FACTOR FLIA"/>
    <property type="match status" value="1"/>
</dbReference>
<sequence>MIPQAYKNASQNSQDELAVAYLPAVKAMAYRIKERLPAHLEVSELISIGTEELLKLARRYDENLNDSFWGYAKSRVYGAMLDYLRALDVVSRSSRKLIKAIDAEVSKYFNEHEEEPSDEYLAKVLNESVDKIKEAKIASDIYVLVPIDEQYNIMEPTNIIDKLEKEELVAKIQSVLKTFPQREQLIIQLYFLEELSLSEIKDILHITESRISQIAKEVIKKIRFSLGEQNG</sequence>
<accession>V8C937</accession>
<evidence type="ECO:0000256" key="2">
    <source>
        <dbReference type="ARBA" id="ARBA00023082"/>
    </source>
</evidence>
<dbReference type="SUPFAM" id="SSF88659">
    <property type="entry name" value="Sigma3 and sigma4 domains of RNA polymerase sigma factors"/>
    <property type="match status" value="2"/>
</dbReference>
<feature type="domain" description="RNA polymerase sigma-70 region 2" evidence="5">
    <location>
        <begin position="19"/>
        <end position="86"/>
    </location>
</feature>
<dbReference type="NCBIfam" id="TIGR02937">
    <property type="entry name" value="sigma70-ECF"/>
    <property type="match status" value="1"/>
</dbReference>
<proteinExistence type="predicted"/>
<feature type="domain" description="RNA polymerase sigma-70 region 4" evidence="6">
    <location>
        <begin position="176"/>
        <end position="223"/>
    </location>
</feature>
<evidence type="ECO:0000313" key="7">
    <source>
        <dbReference type="EMBL" id="ETD23271.1"/>
    </source>
</evidence>
<dbReference type="RefSeq" id="WP_023927796.1">
    <property type="nucleotide sequence ID" value="NZ_KI669454.1"/>
</dbReference>
<organism evidence="7 8">
    <name type="scientific">Helicobacter macacae MIT 99-5501</name>
    <dbReference type="NCBI Taxonomy" id="1357400"/>
    <lineage>
        <taxon>Bacteria</taxon>
        <taxon>Pseudomonadati</taxon>
        <taxon>Campylobacterota</taxon>
        <taxon>Epsilonproteobacteria</taxon>
        <taxon>Campylobacterales</taxon>
        <taxon>Helicobacteraceae</taxon>
        <taxon>Helicobacter</taxon>
    </lineage>
</organism>
<comment type="caution">
    <text evidence="7">The sequence shown here is derived from an EMBL/GenBank/DDBJ whole genome shotgun (WGS) entry which is preliminary data.</text>
</comment>
<keyword evidence="8" id="KW-1185">Reference proteome</keyword>
<evidence type="ECO:0000256" key="4">
    <source>
        <dbReference type="ARBA" id="ARBA00023163"/>
    </source>
</evidence>
<dbReference type="Pfam" id="PF04545">
    <property type="entry name" value="Sigma70_r4"/>
    <property type="match status" value="1"/>
</dbReference>
<evidence type="ECO:0008006" key="9">
    <source>
        <dbReference type="Google" id="ProtNLM"/>
    </source>
</evidence>
<gene>
    <name evidence="7" type="ORF">HMPREF2086_01070</name>
</gene>
<dbReference type="Pfam" id="PF04542">
    <property type="entry name" value="Sigma70_r2"/>
    <property type="match status" value="1"/>
</dbReference>
<dbReference type="Gene3D" id="1.20.140.160">
    <property type="match status" value="1"/>
</dbReference>
<reference evidence="7 8" key="1">
    <citation type="journal article" date="2014" name="Genome Announc.">
        <title>Draft genome sequences of six enterohepatic helicobacter species isolated from humans and one from rhesus macaques.</title>
        <authorList>
            <person name="Shen Z."/>
            <person name="Sheh A."/>
            <person name="Young S.K."/>
            <person name="Abouelliel A."/>
            <person name="Ward D.V."/>
            <person name="Earl A.M."/>
            <person name="Fox J.G."/>
        </authorList>
    </citation>
    <scope>NUCLEOTIDE SEQUENCE [LARGE SCALE GENOMIC DNA]</scope>
    <source>
        <strain evidence="7 8">MIT 99-5501</strain>
    </source>
</reference>